<evidence type="ECO:0000313" key="2">
    <source>
        <dbReference type="EMBL" id="CAG18653.1"/>
    </source>
</evidence>
<accession>Q6LVM2</accession>
<gene>
    <name evidence="2" type="primary">ALL3135</name>
    <name evidence="2" type="ordered locus">PBPRA0214</name>
</gene>
<dbReference type="InterPro" id="IPR007345">
    <property type="entry name" value="Polysacch_pyruvyl_Trfase"/>
</dbReference>
<keyword evidence="3" id="KW-1185">Reference proteome</keyword>
<organism evidence="2 3">
    <name type="scientific">Photobacterium profundum (strain SS9)</name>
    <dbReference type="NCBI Taxonomy" id="298386"/>
    <lineage>
        <taxon>Bacteria</taxon>
        <taxon>Pseudomonadati</taxon>
        <taxon>Pseudomonadota</taxon>
        <taxon>Gammaproteobacteria</taxon>
        <taxon>Vibrionales</taxon>
        <taxon>Vibrionaceae</taxon>
        <taxon>Photobacterium</taxon>
    </lineage>
</organism>
<dbReference type="HOGENOM" id="CLU_064297_0_0_6"/>
<dbReference type="Proteomes" id="UP000000593">
    <property type="component" value="Chromosome 1"/>
</dbReference>
<evidence type="ECO:0000313" key="3">
    <source>
        <dbReference type="Proteomes" id="UP000000593"/>
    </source>
</evidence>
<dbReference type="STRING" id="298386.PBPRA0214"/>
<dbReference type="AlphaFoldDB" id="Q6LVM2"/>
<dbReference type="Pfam" id="PF04230">
    <property type="entry name" value="PS_pyruv_trans"/>
    <property type="match status" value="1"/>
</dbReference>
<dbReference type="RefSeq" id="WP_011217029.1">
    <property type="nucleotide sequence ID" value="NC_006370.1"/>
</dbReference>
<dbReference type="EMBL" id="CR378663">
    <property type="protein sequence ID" value="CAG18653.1"/>
    <property type="molecule type" value="Genomic_DNA"/>
</dbReference>
<feature type="domain" description="Polysaccharide pyruvyl transferase" evidence="1">
    <location>
        <begin position="55"/>
        <end position="188"/>
    </location>
</feature>
<dbReference type="eggNOG" id="COG2327">
    <property type="taxonomic scope" value="Bacteria"/>
</dbReference>
<sequence length="305" mass="34745">MKIEYCRSKSLNFGDDLNLWLWPKLMGDIFDDEDDNVYFVGIGTILTKKRIEQQLKHAKKIIIFSSGAWGDSIPELDERCCVYGVRGPRTAKKLGLDDDLIVGDGAYLLREVELPAVAKKYEVGFIPHHRSEDYVDWQEICKAAHVKFISAKQPVDTFLDELRSCNKIVTEAMHGAIVADAMRVPWVAAKFSPLFNEEKWYDFAESMKIELNIHSLPFYTQHKMRVGKLIENGIKIVLSGLLKNEKWQSLLFLNKNASEHELAILSDNVSFIAKNVEGILSLDEIVSTTSLKQLNVIKKIIDDNK</sequence>
<name>Q6LVM2_PHOPR</name>
<protein>
    <recommendedName>
        <fullName evidence="1">Polysaccharide pyruvyl transferase domain-containing protein</fullName>
    </recommendedName>
</protein>
<proteinExistence type="predicted"/>
<reference evidence="3" key="1">
    <citation type="journal article" date="2005" name="Science">
        <title>Life at depth: Photobacterium profundum genome sequence and expression analysis.</title>
        <authorList>
            <person name="Vezzi A."/>
            <person name="Campanaro S."/>
            <person name="D'Angelo M."/>
            <person name="Simonato F."/>
            <person name="Vitulo N."/>
            <person name="Lauro F.M."/>
            <person name="Cestaro A."/>
            <person name="Malacrida G."/>
            <person name="Simionati B."/>
            <person name="Cannata N."/>
            <person name="Romualdi C."/>
            <person name="Bartlett D.H."/>
            <person name="Valle G."/>
        </authorList>
    </citation>
    <scope>NUCLEOTIDE SEQUENCE [LARGE SCALE GENOMIC DNA]</scope>
    <source>
        <strain evidence="3">ATCC BAA-1253 / SS9</strain>
    </source>
</reference>
<evidence type="ECO:0000259" key="1">
    <source>
        <dbReference type="Pfam" id="PF04230"/>
    </source>
</evidence>
<dbReference type="KEGG" id="ppr:PBPRA0214"/>